<accession>A0A0E9MS34</accession>
<feature type="transmembrane region" description="Helical" evidence="6">
    <location>
        <begin position="836"/>
        <end position="856"/>
    </location>
</feature>
<dbReference type="GO" id="GO:0005886">
    <property type="term" value="C:plasma membrane"/>
    <property type="evidence" value="ECO:0007669"/>
    <property type="project" value="UniProtKB-SubCell"/>
</dbReference>
<keyword evidence="3 6" id="KW-0812">Transmembrane</keyword>
<dbReference type="OrthoDB" id="7518665at2"/>
<keyword evidence="9" id="KW-1185">Reference proteome</keyword>
<keyword evidence="2" id="KW-1003">Cell membrane</keyword>
<keyword evidence="4 6" id="KW-1133">Transmembrane helix</keyword>
<dbReference type="Proteomes" id="UP000033202">
    <property type="component" value="Unassembled WGS sequence"/>
</dbReference>
<dbReference type="InterPro" id="IPR017841">
    <property type="entry name" value="Hopanoid_biosynth_HpnN"/>
</dbReference>
<sequence>MIARPVRTLVALGARRPVATLTICLLLAALAVLYTARGFAMTTDTGALISPDIEWRRNEAAVERAFPQLTDAIVVIVDGQTPELAEAGAARLSERLSLDRRDFEAVRRPDGGPFFAQQGLLFGSVADVQQTTQALIDAQPLLGAMARDPSLRGIATALSTALTGVADGSASLAQIAQPLARLDDALTASLSGKPAFFSWQQLLAAREGGTHAPLRRLILVQPRLDYGSLQPGENAVAAIRSAASALHLDAAHGVRVQVTGEVPLSDEEFASLEENIGLVGAVMAIALLATLWLATRSGRIVAAIVATTLAGLAITTALGLLAVGTLNLISVAFIPLFVGLGVDFGIQISVRFNAERRAGAAPGDALESAAAALGAPLLLAAGAVFLGFAAFLPTDYIGIAELGVIAGMGMIVALLLSVTMLPAMLVLLPPAAPRQEVGFAGAAPVDHWLARNRRAVLWAFGAAMAVSIALLPLVRFDFNPLHLRNPDGPAMRALGDLMRDPLRTPNTINVLAPNRTAARTVADRLSQLPEVADAISIDSFVPSAQPAKLALIQDAALLLDPVVNPFDMVPPPSDAETVAALTALSAQLREVAGARTDGPARAARHLADTLDRLARASPSARARAAAVLVAPLTTMLDQIRASLQAVPVSAETLPPEIARDWLAPDGRALVEVFPRGDTNDNRVLARFTAAVRTVAPGATGLPVATQEAAHTVAGAFVKAGLLALLLVSLLLFAILRSVREVAFTLAPVVLSGFLTLASCVAIGQPINFANIIAFPLLFGVGVAFHIYFVMAWRGGATDLLQSSLARAVFFSALATGSAFGALWLSQHPGTASMGKILIISLAWTLVCALIFEPALLGPPRDEGEPRS</sequence>
<feature type="transmembrane region" description="Helical" evidence="6">
    <location>
        <begin position="276"/>
        <end position="294"/>
    </location>
</feature>
<feature type="domain" description="Membrane transport protein MMPL" evidence="7">
    <location>
        <begin position="232"/>
        <end position="436"/>
    </location>
</feature>
<dbReference type="STRING" id="1219043.SCH01S_45_00840"/>
<evidence type="ECO:0000313" key="9">
    <source>
        <dbReference type="Proteomes" id="UP000033202"/>
    </source>
</evidence>
<evidence type="ECO:0000256" key="3">
    <source>
        <dbReference type="ARBA" id="ARBA00022692"/>
    </source>
</evidence>
<evidence type="ECO:0000256" key="6">
    <source>
        <dbReference type="SAM" id="Phobius"/>
    </source>
</evidence>
<dbReference type="PANTHER" id="PTHR33406:SF13">
    <property type="entry name" value="MEMBRANE PROTEIN YDFJ"/>
    <property type="match status" value="1"/>
</dbReference>
<gene>
    <name evidence="8" type="ORF">SCH01S_45_00840</name>
</gene>
<evidence type="ECO:0000313" key="8">
    <source>
        <dbReference type="EMBL" id="GAO40241.1"/>
    </source>
</evidence>
<evidence type="ECO:0000256" key="2">
    <source>
        <dbReference type="ARBA" id="ARBA00022475"/>
    </source>
</evidence>
<dbReference type="PANTHER" id="PTHR33406">
    <property type="entry name" value="MEMBRANE PROTEIN MJ1562-RELATED"/>
    <property type="match status" value="1"/>
</dbReference>
<dbReference type="RefSeq" id="WP_046349035.1">
    <property type="nucleotide sequence ID" value="NZ_BBWU01000045.1"/>
</dbReference>
<comment type="subcellular location">
    <subcellularLocation>
        <location evidence="1">Cell membrane</location>
        <topology evidence="1">Multi-pass membrane protein</topology>
    </subcellularLocation>
</comment>
<proteinExistence type="predicted"/>
<evidence type="ECO:0000256" key="1">
    <source>
        <dbReference type="ARBA" id="ARBA00004651"/>
    </source>
</evidence>
<evidence type="ECO:0000256" key="5">
    <source>
        <dbReference type="ARBA" id="ARBA00023136"/>
    </source>
</evidence>
<dbReference type="NCBIfam" id="TIGR03480">
    <property type="entry name" value="HpnN"/>
    <property type="match status" value="1"/>
</dbReference>
<name>A0A0E9MS34_9SPHN</name>
<dbReference type="EMBL" id="BBWU01000045">
    <property type="protein sequence ID" value="GAO40241.1"/>
    <property type="molecule type" value="Genomic_DNA"/>
</dbReference>
<reference evidence="8 9" key="1">
    <citation type="submission" date="2015-04" db="EMBL/GenBank/DDBJ databases">
        <title>Whole genome shotgun sequence of Sphingomonas changbaiensis NBRC 104936.</title>
        <authorList>
            <person name="Katano-Makiyama Y."/>
            <person name="Hosoyama A."/>
            <person name="Hashimoto M."/>
            <person name="Noguchi M."/>
            <person name="Tsuchikane K."/>
            <person name="Ohji S."/>
            <person name="Yamazoe A."/>
            <person name="Ichikawa N."/>
            <person name="Kimura A."/>
            <person name="Fujita N."/>
        </authorList>
    </citation>
    <scope>NUCLEOTIDE SEQUENCE [LARGE SCALE GENOMIC DNA]</scope>
    <source>
        <strain evidence="8 9">NBRC 104936</strain>
    </source>
</reference>
<feature type="transmembrane region" description="Helical" evidence="6">
    <location>
        <begin position="369"/>
        <end position="392"/>
    </location>
</feature>
<feature type="transmembrane region" description="Helical" evidence="6">
    <location>
        <begin position="742"/>
        <end position="766"/>
    </location>
</feature>
<evidence type="ECO:0000259" key="7">
    <source>
        <dbReference type="Pfam" id="PF03176"/>
    </source>
</evidence>
<dbReference type="Gene3D" id="1.20.1640.10">
    <property type="entry name" value="Multidrug efflux transporter AcrB transmembrane domain"/>
    <property type="match status" value="2"/>
</dbReference>
<dbReference type="AlphaFoldDB" id="A0A0E9MS34"/>
<feature type="domain" description="Membrane transport protein MMPL" evidence="7">
    <location>
        <begin position="633"/>
        <end position="856"/>
    </location>
</feature>
<feature type="transmembrane region" description="Helical" evidence="6">
    <location>
        <begin position="455"/>
        <end position="474"/>
    </location>
</feature>
<feature type="transmembrane region" description="Helical" evidence="6">
    <location>
        <begin position="404"/>
        <end position="428"/>
    </location>
</feature>
<feature type="transmembrane region" description="Helical" evidence="6">
    <location>
        <begin position="804"/>
        <end position="824"/>
    </location>
</feature>
<feature type="transmembrane region" description="Helical" evidence="6">
    <location>
        <begin position="715"/>
        <end position="735"/>
    </location>
</feature>
<evidence type="ECO:0000256" key="4">
    <source>
        <dbReference type="ARBA" id="ARBA00022989"/>
    </source>
</evidence>
<organism evidence="8 9">
    <name type="scientific">Sphingomonas changbaiensis NBRC 104936</name>
    <dbReference type="NCBI Taxonomy" id="1219043"/>
    <lineage>
        <taxon>Bacteria</taxon>
        <taxon>Pseudomonadati</taxon>
        <taxon>Pseudomonadota</taxon>
        <taxon>Alphaproteobacteria</taxon>
        <taxon>Sphingomonadales</taxon>
        <taxon>Sphingomonadaceae</taxon>
        <taxon>Sphingomonas</taxon>
    </lineage>
</organism>
<protein>
    <recommendedName>
        <fullName evidence="7">Membrane transport protein MMPL domain-containing protein</fullName>
    </recommendedName>
</protein>
<dbReference type="SUPFAM" id="SSF82866">
    <property type="entry name" value="Multidrug efflux transporter AcrB transmembrane domain"/>
    <property type="match status" value="2"/>
</dbReference>
<feature type="transmembrane region" description="Helical" evidence="6">
    <location>
        <begin position="301"/>
        <end position="322"/>
    </location>
</feature>
<keyword evidence="5 6" id="KW-0472">Membrane</keyword>
<dbReference type="InterPro" id="IPR050545">
    <property type="entry name" value="Mycobact_MmpL"/>
</dbReference>
<comment type="caution">
    <text evidence="8">The sequence shown here is derived from an EMBL/GenBank/DDBJ whole genome shotgun (WGS) entry which is preliminary data.</text>
</comment>
<dbReference type="InterPro" id="IPR004869">
    <property type="entry name" value="MMPL_dom"/>
</dbReference>
<dbReference type="Pfam" id="PF03176">
    <property type="entry name" value="MMPL"/>
    <property type="match status" value="2"/>
</dbReference>
<feature type="transmembrane region" description="Helical" evidence="6">
    <location>
        <begin position="328"/>
        <end position="348"/>
    </location>
</feature>
<feature type="transmembrane region" description="Helical" evidence="6">
    <location>
        <begin position="772"/>
        <end position="792"/>
    </location>
</feature>